<keyword evidence="2" id="KW-1185">Reference proteome</keyword>
<dbReference type="Proteomes" id="UP001596500">
    <property type="component" value="Unassembled WGS sequence"/>
</dbReference>
<name>A0ABW2RK68_9BACL</name>
<organism evidence="1 2">
    <name type="scientific">Laceyella putida</name>
    <dbReference type="NCBI Taxonomy" id="110101"/>
    <lineage>
        <taxon>Bacteria</taxon>
        <taxon>Bacillati</taxon>
        <taxon>Bacillota</taxon>
        <taxon>Bacilli</taxon>
        <taxon>Bacillales</taxon>
        <taxon>Thermoactinomycetaceae</taxon>
        <taxon>Laceyella</taxon>
    </lineage>
</organism>
<proteinExistence type="predicted"/>
<dbReference type="EMBL" id="JBHTBW010000020">
    <property type="protein sequence ID" value="MFC7441171.1"/>
    <property type="molecule type" value="Genomic_DNA"/>
</dbReference>
<comment type="caution">
    <text evidence="1">The sequence shown here is derived from an EMBL/GenBank/DDBJ whole genome shotgun (WGS) entry which is preliminary data.</text>
</comment>
<reference evidence="2" key="1">
    <citation type="journal article" date="2019" name="Int. J. Syst. Evol. Microbiol.">
        <title>The Global Catalogue of Microorganisms (GCM) 10K type strain sequencing project: providing services to taxonomists for standard genome sequencing and annotation.</title>
        <authorList>
            <consortium name="The Broad Institute Genomics Platform"/>
            <consortium name="The Broad Institute Genome Sequencing Center for Infectious Disease"/>
            <person name="Wu L."/>
            <person name="Ma J."/>
        </authorList>
    </citation>
    <scope>NUCLEOTIDE SEQUENCE [LARGE SCALE GENOMIC DNA]</scope>
    <source>
        <strain evidence="2">CGMCC 1.12942</strain>
    </source>
</reference>
<protein>
    <submittedName>
        <fullName evidence="1">Uncharacterized protein</fullName>
    </submittedName>
</protein>
<sequence>MDKYNNYIQYQFSLPSRDLEPDFVGDLARELELPYDIDDFEEQWFNRDEDHAYLIRDAKVDPDTFILIQLLADGEFDSIVVRFKKEYTAQVKSKILSLWKYGHMAKIAAGTLTPDFSNKLHDAKFNWVPKIMSDYQLDMRGIMELSGSTEEKYTEQ</sequence>
<gene>
    <name evidence="1" type="ORF">ACFQNG_08380</name>
</gene>
<evidence type="ECO:0000313" key="2">
    <source>
        <dbReference type="Proteomes" id="UP001596500"/>
    </source>
</evidence>
<accession>A0ABW2RK68</accession>
<dbReference type="RefSeq" id="WP_379864460.1">
    <property type="nucleotide sequence ID" value="NZ_JBHTBW010000020.1"/>
</dbReference>
<evidence type="ECO:0000313" key="1">
    <source>
        <dbReference type="EMBL" id="MFC7441171.1"/>
    </source>
</evidence>